<reference evidence="3 4" key="1">
    <citation type="submission" date="2015-09" db="EMBL/GenBank/DDBJ databases">
        <title>Identification and resolution of microdiversity through metagenomic sequencing of parallel consortia.</title>
        <authorList>
            <person name="Nelson W.C."/>
            <person name="Romine M.F."/>
            <person name="Lindemann S.R."/>
        </authorList>
    </citation>
    <scope>NUCLEOTIDE SEQUENCE [LARGE SCALE GENOMIC DNA]</scope>
    <source>
        <strain evidence="3">HL-109</strain>
    </source>
</reference>
<dbReference type="AlphaFoldDB" id="A0A0N8KDP0"/>
<comment type="caution">
    <text evidence="3">The sequence shown here is derived from an EMBL/GenBank/DDBJ whole genome shotgun (WGS) entry which is preliminary data.</text>
</comment>
<dbReference type="STRING" id="1653334.GA0071312_0209"/>
<dbReference type="Pfam" id="PF03721">
    <property type="entry name" value="UDPG_MGDP_dh_N"/>
    <property type="match status" value="1"/>
</dbReference>
<accession>A0A0N8KDP0</accession>
<dbReference type="Gene3D" id="3.40.50.720">
    <property type="entry name" value="NAD(P)-binding Rossmann-like Domain"/>
    <property type="match status" value="1"/>
</dbReference>
<dbReference type="EMBL" id="LJSX01000036">
    <property type="protein sequence ID" value="KPQ09074.1"/>
    <property type="molecule type" value="Genomic_DNA"/>
</dbReference>
<dbReference type="GO" id="GO:0016616">
    <property type="term" value="F:oxidoreductase activity, acting on the CH-OH group of donors, NAD or NADP as acceptor"/>
    <property type="evidence" value="ECO:0007669"/>
    <property type="project" value="InterPro"/>
</dbReference>
<dbReference type="Proteomes" id="UP000050497">
    <property type="component" value="Unassembled WGS sequence"/>
</dbReference>
<evidence type="ECO:0000259" key="2">
    <source>
        <dbReference type="Pfam" id="PF03721"/>
    </source>
</evidence>
<dbReference type="SUPFAM" id="SSF51735">
    <property type="entry name" value="NAD(P)-binding Rossmann-fold domains"/>
    <property type="match status" value="1"/>
</dbReference>
<dbReference type="PANTHER" id="PTHR43750:SF3">
    <property type="entry name" value="UDP-GLUCOSE 6-DEHYDROGENASE TUAD"/>
    <property type="match status" value="1"/>
</dbReference>
<dbReference type="InterPro" id="IPR001732">
    <property type="entry name" value="UDP-Glc/GDP-Man_DH_N"/>
</dbReference>
<dbReference type="PATRIC" id="fig|1653334.4.peg.1184"/>
<proteinExistence type="predicted"/>
<evidence type="ECO:0000313" key="3">
    <source>
        <dbReference type="EMBL" id="KPQ09074.1"/>
    </source>
</evidence>
<dbReference type="PANTHER" id="PTHR43750">
    <property type="entry name" value="UDP-GLUCOSE 6-DEHYDROGENASE TUAD"/>
    <property type="match status" value="1"/>
</dbReference>
<dbReference type="PROSITE" id="PS51257">
    <property type="entry name" value="PROKAR_LIPOPROTEIN"/>
    <property type="match status" value="1"/>
</dbReference>
<name>A0A0N8KDP0_9HYPH</name>
<dbReference type="GO" id="GO:0051287">
    <property type="term" value="F:NAD binding"/>
    <property type="evidence" value="ECO:0007669"/>
    <property type="project" value="InterPro"/>
</dbReference>
<evidence type="ECO:0000313" key="4">
    <source>
        <dbReference type="Proteomes" id="UP000050497"/>
    </source>
</evidence>
<evidence type="ECO:0000256" key="1">
    <source>
        <dbReference type="ARBA" id="ARBA00015132"/>
    </source>
</evidence>
<dbReference type="InterPro" id="IPR036291">
    <property type="entry name" value="NAD(P)-bd_dom_sf"/>
</dbReference>
<feature type="domain" description="UDP-glucose/GDP-mannose dehydrogenase N-terminal" evidence="2">
    <location>
        <begin position="1"/>
        <end position="56"/>
    </location>
</feature>
<sequence>MRITMIGTGYVGLVSGACFADFGHEVVCVDKDERKIAMLQAGEMPIYEPGLAELVAR</sequence>
<feature type="non-terminal residue" evidence="3">
    <location>
        <position position="57"/>
    </location>
</feature>
<organism evidence="3 4">
    <name type="scientific">Saliniramus fredricksonii</name>
    <dbReference type="NCBI Taxonomy" id="1653334"/>
    <lineage>
        <taxon>Bacteria</taxon>
        <taxon>Pseudomonadati</taxon>
        <taxon>Pseudomonadota</taxon>
        <taxon>Alphaproteobacteria</taxon>
        <taxon>Hyphomicrobiales</taxon>
        <taxon>Salinarimonadaceae</taxon>
        <taxon>Saliniramus</taxon>
    </lineage>
</organism>
<gene>
    <name evidence="3" type="ORF">HLUCCO17_16520</name>
</gene>
<protein>
    <recommendedName>
        <fullName evidence="1">UDP-glucose 6-dehydrogenase</fullName>
    </recommendedName>
</protein>